<accession>A0A6D2J6B0</accession>
<dbReference type="Proteomes" id="UP000467841">
    <property type="component" value="Unassembled WGS sequence"/>
</dbReference>
<feature type="chain" id="PRO_5025615199" evidence="2">
    <location>
        <begin position="23"/>
        <end position="124"/>
    </location>
</feature>
<keyword evidence="1" id="KW-0175">Coiled coil</keyword>
<evidence type="ECO:0000256" key="1">
    <source>
        <dbReference type="SAM" id="Coils"/>
    </source>
</evidence>
<proteinExistence type="predicted"/>
<keyword evidence="2" id="KW-0732">Signal</keyword>
<dbReference type="OrthoDB" id="1065087at2759"/>
<feature type="coiled-coil region" evidence="1">
    <location>
        <begin position="41"/>
        <end position="68"/>
    </location>
</feature>
<name>A0A6D2J6B0_9BRAS</name>
<comment type="caution">
    <text evidence="3">The sequence shown here is derived from an EMBL/GenBank/DDBJ whole genome shotgun (WGS) entry which is preliminary data.</text>
</comment>
<reference evidence="3" key="1">
    <citation type="submission" date="2020-01" db="EMBL/GenBank/DDBJ databases">
        <authorList>
            <person name="Mishra B."/>
        </authorList>
    </citation>
    <scope>NUCLEOTIDE SEQUENCE [LARGE SCALE GENOMIC DNA]</scope>
</reference>
<sequence>MAKISFVLLVVTLIVFLHVSEAQRPVIFDEQVLQNDLHQAKDLIEKDLKEKETNIKNLESEMHMLTRSEMMLNQLGEADKNGQNLERFQKTLKKFNRRIIRAPEEARFTSVIQSILQDLGLNRS</sequence>
<dbReference type="EMBL" id="CACVBM020001196">
    <property type="protein sequence ID" value="CAA7038655.1"/>
    <property type="molecule type" value="Genomic_DNA"/>
</dbReference>
<feature type="signal peptide" evidence="2">
    <location>
        <begin position="1"/>
        <end position="22"/>
    </location>
</feature>
<evidence type="ECO:0000313" key="4">
    <source>
        <dbReference type="Proteomes" id="UP000467841"/>
    </source>
</evidence>
<organism evidence="3 4">
    <name type="scientific">Microthlaspi erraticum</name>
    <dbReference type="NCBI Taxonomy" id="1685480"/>
    <lineage>
        <taxon>Eukaryota</taxon>
        <taxon>Viridiplantae</taxon>
        <taxon>Streptophyta</taxon>
        <taxon>Embryophyta</taxon>
        <taxon>Tracheophyta</taxon>
        <taxon>Spermatophyta</taxon>
        <taxon>Magnoliopsida</taxon>
        <taxon>eudicotyledons</taxon>
        <taxon>Gunneridae</taxon>
        <taxon>Pentapetalae</taxon>
        <taxon>rosids</taxon>
        <taxon>malvids</taxon>
        <taxon>Brassicales</taxon>
        <taxon>Brassicaceae</taxon>
        <taxon>Coluteocarpeae</taxon>
        <taxon>Microthlaspi</taxon>
    </lineage>
</organism>
<evidence type="ECO:0000313" key="3">
    <source>
        <dbReference type="EMBL" id="CAA7038655.1"/>
    </source>
</evidence>
<keyword evidence="4" id="KW-1185">Reference proteome</keyword>
<protein>
    <submittedName>
        <fullName evidence="3">Uncharacterized protein</fullName>
    </submittedName>
</protein>
<evidence type="ECO:0000256" key="2">
    <source>
        <dbReference type="SAM" id="SignalP"/>
    </source>
</evidence>
<gene>
    <name evidence="3" type="ORF">MERR_LOCUS25890</name>
</gene>
<dbReference type="AlphaFoldDB" id="A0A6D2J6B0"/>